<dbReference type="AlphaFoldDB" id="A0A0S4U0A1"/>
<protein>
    <submittedName>
        <fullName evidence="1">10 kDa chaperonin</fullName>
    </submittedName>
</protein>
<name>A0A0S4U0A1_RALSL</name>
<reference evidence="1" key="1">
    <citation type="submission" date="2015-10" db="EMBL/GenBank/DDBJ databases">
        <authorList>
            <person name="Gilbert D.G."/>
        </authorList>
    </citation>
    <scope>NUCLEOTIDE SEQUENCE</scope>
    <source>
        <strain evidence="1">Phyl III-seqv23</strain>
    </source>
</reference>
<dbReference type="EMBL" id="LN899819">
    <property type="protein sequence ID" value="CUV15445.1"/>
    <property type="molecule type" value="Genomic_DNA"/>
</dbReference>
<proteinExistence type="predicted"/>
<sequence length="26" mass="2815">MRGDAVKVAGEALLGKRDEDILCIIE</sequence>
<gene>
    <name evidence="1" type="ORF">RUN39_v1_1350006</name>
</gene>
<organism evidence="1">
    <name type="scientific">Ralstonia solanacearum</name>
    <name type="common">Pseudomonas solanacearum</name>
    <dbReference type="NCBI Taxonomy" id="305"/>
    <lineage>
        <taxon>Bacteria</taxon>
        <taxon>Pseudomonadati</taxon>
        <taxon>Pseudomonadota</taxon>
        <taxon>Betaproteobacteria</taxon>
        <taxon>Burkholderiales</taxon>
        <taxon>Burkholderiaceae</taxon>
        <taxon>Ralstonia</taxon>
        <taxon>Ralstonia solanacearum species complex</taxon>
    </lineage>
</organism>
<evidence type="ECO:0000313" key="1">
    <source>
        <dbReference type="EMBL" id="CUV15445.1"/>
    </source>
</evidence>
<accession>A0A0S4U0A1</accession>